<dbReference type="InterPro" id="IPR004149">
    <property type="entry name" value="Znf_DNAligase_C4"/>
</dbReference>
<dbReference type="Pfam" id="PF03120">
    <property type="entry name" value="OB_DNA_ligase"/>
    <property type="match status" value="1"/>
</dbReference>
<dbReference type="NCBIfam" id="TIGR00575">
    <property type="entry name" value="dnlj"/>
    <property type="match status" value="1"/>
</dbReference>
<evidence type="ECO:0000256" key="3">
    <source>
        <dbReference type="ARBA" id="ARBA00013308"/>
    </source>
</evidence>
<dbReference type="SMART" id="SM00532">
    <property type="entry name" value="LIGANc"/>
    <property type="match status" value="1"/>
</dbReference>
<feature type="binding site" evidence="14">
    <location>
        <position position="316"/>
    </location>
    <ligand>
        <name>NAD(+)</name>
        <dbReference type="ChEBI" id="CHEBI:57540"/>
    </ligand>
</feature>
<comment type="cofactor">
    <cofactor evidence="14">
        <name>Mg(2+)</name>
        <dbReference type="ChEBI" id="CHEBI:18420"/>
    </cofactor>
    <cofactor evidence="14">
        <name>Mn(2+)</name>
        <dbReference type="ChEBI" id="CHEBI:29035"/>
    </cofactor>
</comment>
<keyword evidence="8 14" id="KW-0862">Zinc</keyword>
<keyword evidence="7 14" id="KW-0227">DNA damage</keyword>
<dbReference type="HAMAP" id="MF_01588">
    <property type="entry name" value="DNA_ligase_A"/>
    <property type="match status" value="1"/>
</dbReference>
<evidence type="ECO:0000256" key="11">
    <source>
        <dbReference type="ARBA" id="ARBA00023204"/>
    </source>
</evidence>
<dbReference type="PANTHER" id="PTHR23389">
    <property type="entry name" value="CHROMOSOME TRANSMISSION FIDELITY FACTOR 18"/>
    <property type="match status" value="1"/>
</dbReference>
<dbReference type="SUPFAM" id="SSF47781">
    <property type="entry name" value="RuvA domain 2-like"/>
    <property type="match status" value="1"/>
</dbReference>
<dbReference type="PROSITE" id="PS50172">
    <property type="entry name" value="BRCT"/>
    <property type="match status" value="1"/>
</dbReference>
<protein>
    <recommendedName>
        <fullName evidence="3 14">DNA ligase</fullName>
        <ecNumber evidence="2 14">6.5.1.2</ecNumber>
    </recommendedName>
    <alternativeName>
        <fullName evidence="14">Polydeoxyribonucleotide synthase [NAD(+)]</fullName>
    </alternativeName>
</protein>
<keyword evidence="9 14" id="KW-0460">Magnesium</keyword>
<dbReference type="EC" id="6.5.1.2" evidence="2 14"/>
<feature type="active site" description="N6-AMP-lysine intermediate" evidence="14">
    <location>
        <position position="119"/>
    </location>
</feature>
<dbReference type="GO" id="GO:0046872">
    <property type="term" value="F:metal ion binding"/>
    <property type="evidence" value="ECO:0007669"/>
    <property type="project" value="UniProtKB-KW"/>
</dbReference>
<dbReference type="Gene3D" id="3.30.470.30">
    <property type="entry name" value="DNA ligase/mRNA capping enzyme"/>
    <property type="match status" value="1"/>
</dbReference>
<comment type="caution">
    <text evidence="14">Lacks conserved residue(s) required for the propagation of feature annotation.</text>
</comment>
<feature type="binding site" evidence="14">
    <location>
        <position position="117"/>
    </location>
    <ligand>
        <name>NAD(+)</name>
        <dbReference type="ChEBI" id="CHEBI:57540"/>
    </ligand>
</feature>
<dbReference type="GO" id="GO:0006260">
    <property type="term" value="P:DNA replication"/>
    <property type="evidence" value="ECO:0007669"/>
    <property type="project" value="UniProtKB-KW"/>
</dbReference>
<name>A0A554LIB2_9BACT</name>
<comment type="similarity">
    <text evidence="13 14">Belongs to the NAD-dependent DNA ligase family. LigA subfamily.</text>
</comment>
<feature type="binding site" evidence="14">
    <location>
        <position position="140"/>
    </location>
    <ligand>
        <name>NAD(+)</name>
        <dbReference type="ChEBI" id="CHEBI:57540"/>
    </ligand>
</feature>
<dbReference type="InterPro" id="IPR013839">
    <property type="entry name" value="DNAligase_adenylation"/>
</dbReference>
<dbReference type="Gene3D" id="2.40.50.140">
    <property type="entry name" value="Nucleic acid-binding proteins"/>
    <property type="match status" value="1"/>
</dbReference>
<evidence type="ECO:0000259" key="15">
    <source>
        <dbReference type="PROSITE" id="PS50172"/>
    </source>
</evidence>
<dbReference type="NCBIfam" id="NF005932">
    <property type="entry name" value="PRK07956.1"/>
    <property type="match status" value="1"/>
</dbReference>
<dbReference type="EMBL" id="VMGK01000019">
    <property type="protein sequence ID" value="TSC92598.1"/>
    <property type="molecule type" value="Genomic_DNA"/>
</dbReference>
<dbReference type="Pfam" id="PF03119">
    <property type="entry name" value="DNA_ligase_ZBD"/>
    <property type="match status" value="1"/>
</dbReference>
<feature type="binding site" evidence="14">
    <location>
        <position position="434"/>
    </location>
    <ligand>
        <name>Zn(2+)</name>
        <dbReference type="ChEBI" id="CHEBI:29105"/>
    </ligand>
</feature>
<evidence type="ECO:0000256" key="7">
    <source>
        <dbReference type="ARBA" id="ARBA00022763"/>
    </source>
</evidence>
<dbReference type="SUPFAM" id="SSF56091">
    <property type="entry name" value="DNA ligase/mRNA capping enzyme, catalytic domain"/>
    <property type="match status" value="1"/>
</dbReference>
<dbReference type="InterPro" id="IPR001679">
    <property type="entry name" value="DNA_ligase"/>
</dbReference>
<dbReference type="InterPro" id="IPR013840">
    <property type="entry name" value="DNAligase_N"/>
</dbReference>
<dbReference type="CDD" id="cd17748">
    <property type="entry name" value="BRCT_DNA_ligase_like"/>
    <property type="match status" value="1"/>
</dbReference>
<evidence type="ECO:0000256" key="10">
    <source>
        <dbReference type="ARBA" id="ARBA00023027"/>
    </source>
</evidence>
<keyword evidence="14" id="KW-0464">Manganese</keyword>
<dbReference type="Proteomes" id="UP000315689">
    <property type="component" value="Unassembled WGS sequence"/>
</dbReference>
<reference evidence="16 17" key="1">
    <citation type="submission" date="2017-07" db="EMBL/GenBank/DDBJ databases">
        <title>Mechanisms for carbon and nitrogen cycling indicate functional differentiation within the Candidate Phyla Radiation.</title>
        <authorList>
            <person name="Danczak R.E."/>
            <person name="Johnston M.D."/>
            <person name="Kenah C."/>
            <person name="Slattery M."/>
            <person name="Wrighton K.C."/>
            <person name="Wilkins M.J."/>
        </authorList>
    </citation>
    <scope>NUCLEOTIDE SEQUENCE [LARGE SCALE GENOMIC DNA]</scope>
    <source>
        <strain evidence="16">Licking1014_7</strain>
    </source>
</reference>
<dbReference type="GO" id="GO:0006281">
    <property type="term" value="P:DNA repair"/>
    <property type="evidence" value="ECO:0007669"/>
    <property type="project" value="UniProtKB-KW"/>
</dbReference>
<dbReference type="PIRSF" id="PIRSF001604">
    <property type="entry name" value="LigA"/>
    <property type="match status" value="1"/>
</dbReference>
<dbReference type="InterPro" id="IPR004150">
    <property type="entry name" value="NAD_DNA_ligase_OB"/>
</dbReference>
<feature type="binding site" evidence="14">
    <location>
        <begin position="86"/>
        <end position="87"/>
    </location>
    <ligand>
        <name>NAD(+)</name>
        <dbReference type="ChEBI" id="CHEBI:57540"/>
    </ligand>
</feature>
<dbReference type="PANTHER" id="PTHR23389:SF9">
    <property type="entry name" value="DNA LIGASE"/>
    <property type="match status" value="1"/>
</dbReference>
<feature type="binding site" evidence="14">
    <location>
        <position position="410"/>
    </location>
    <ligand>
        <name>Zn(2+)</name>
        <dbReference type="ChEBI" id="CHEBI:29105"/>
    </ligand>
</feature>
<keyword evidence="5 14" id="KW-0235">DNA replication</keyword>
<organism evidence="16 17">
    <name type="scientific">Candidatus Berkelbacteria bacterium Licking1014_7</name>
    <dbReference type="NCBI Taxonomy" id="2017147"/>
    <lineage>
        <taxon>Bacteria</taxon>
        <taxon>Candidatus Berkelbacteria</taxon>
    </lineage>
</organism>
<dbReference type="FunFam" id="1.10.150.20:FF:000007">
    <property type="entry name" value="DNA ligase"/>
    <property type="match status" value="1"/>
</dbReference>
<keyword evidence="4 14" id="KW-0436">Ligase</keyword>
<dbReference type="Gene3D" id="1.10.287.610">
    <property type="entry name" value="Helix hairpin bin"/>
    <property type="match status" value="1"/>
</dbReference>
<dbReference type="GO" id="GO:0005829">
    <property type="term" value="C:cytosol"/>
    <property type="evidence" value="ECO:0007669"/>
    <property type="project" value="TreeGrafter"/>
</dbReference>
<evidence type="ECO:0000313" key="17">
    <source>
        <dbReference type="Proteomes" id="UP000315689"/>
    </source>
</evidence>
<dbReference type="Gene3D" id="3.40.50.10190">
    <property type="entry name" value="BRCT domain"/>
    <property type="match status" value="1"/>
</dbReference>
<dbReference type="SUPFAM" id="SSF52113">
    <property type="entry name" value="BRCT domain"/>
    <property type="match status" value="1"/>
</dbReference>
<dbReference type="InterPro" id="IPR012340">
    <property type="entry name" value="NA-bd_OB-fold"/>
</dbReference>
<comment type="catalytic activity">
    <reaction evidence="12 14">
        <text>NAD(+) + (deoxyribonucleotide)n-3'-hydroxyl + 5'-phospho-(deoxyribonucleotide)m = (deoxyribonucleotide)n+m + AMP + beta-nicotinamide D-nucleotide.</text>
        <dbReference type="EC" id="6.5.1.2"/>
    </reaction>
</comment>
<dbReference type="Pfam" id="PF01653">
    <property type="entry name" value="DNA_ligase_aden"/>
    <property type="match status" value="1"/>
</dbReference>
<evidence type="ECO:0000256" key="13">
    <source>
        <dbReference type="ARBA" id="ARBA00060881"/>
    </source>
</evidence>
<keyword evidence="11 14" id="KW-0234">DNA repair</keyword>
<feature type="binding site" evidence="14">
    <location>
        <position position="413"/>
    </location>
    <ligand>
        <name>Zn(2+)</name>
        <dbReference type="ChEBI" id="CHEBI:29105"/>
    </ligand>
</feature>
<evidence type="ECO:0000256" key="9">
    <source>
        <dbReference type="ARBA" id="ARBA00022842"/>
    </source>
</evidence>
<dbReference type="PROSITE" id="PS01055">
    <property type="entry name" value="DNA_LIGASE_N1"/>
    <property type="match status" value="1"/>
</dbReference>
<evidence type="ECO:0000256" key="2">
    <source>
        <dbReference type="ARBA" id="ARBA00012722"/>
    </source>
</evidence>
<evidence type="ECO:0000256" key="8">
    <source>
        <dbReference type="ARBA" id="ARBA00022833"/>
    </source>
</evidence>
<feature type="binding site" evidence="14">
    <location>
        <position position="173"/>
    </location>
    <ligand>
        <name>NAD(+)</name>
        <dbReference type="ChEBI" id="CHEBI:57540"/>
    </ligand>
</feature>
<dbReference type="CDD" id="cd00114">
    <property type="entry name" value="LIGANc"/>
    <property type="match status" value="1"/>
</dbReference>
<keyword evidence="10 14" id="KW-0520">NAD</keyword>
<dbReference type="Gene3D" id="1.10.150.20">
    <property type="entry name" value="5' to 3' exonuclease, C-terminal subdomain"/>
    <property type="match status" value="2"/>
</dbReference>
<dbReference type="Pfam" id="PF00533">
    <property type="entry name" value="BRCT"/>
    <property type="match status" value="1"/>
</dbReference>
<evidence type="ECO:0000313" key="16">
    <source>
        <dbReference type="EMBL" id="TSC92598.1"/>
    </source>
</evidence>
<evidence type="ECO:0000256" key="14">
    <source>
        <dbReference type="HAMAP-Rule" id="MF_01588"/>
    </source>
</evidence>
<dbReference type="SMART" id="SM00292">
    <property type="entry name" value="BRCT"/>
    <property type="match status" value="1"/>
</dbReference>
<dbReference type="InterPro" id="IPR036420">
    <property type="entry name" value="BRCT_dom_sf"/>
</dbReference>
<evidence type="ECO:0000256" key="4">
    <source>
        <dbReference type="ARBA" id="ARBA00022598"/>
    </source>
</evidence>
<evidence type="ECO:0000256" key="1">
    <source>
        <dbReference type="ARBA" id="ARBA00004067"/>
    </source>
</evidence>
<sequence>MDKIKKNVIKARIEKLKTLIEKNRYAYHVLDKPRVSDAIDDSLKHELADLEKQYPEFITADSPTQRVGGRPLDKFKKVQHKQPMLSLIDSFSAEELEDWQKRNARLLHKKPDGYFAEIKIDGLAVSLHYQNGKFIQGLTRGDGWVGEDVIQNLKTVESIPLKILNSKFEVRGEVYMKKTVFEMLNKKYKKAGKPLLANPRNGAAGSIRQLDPKLAAERKLSFFAYDIITNQKLKNYLNPKTHSDKHKLLQKLGFPVAEGRECRDLNEVKSFYQIIQKKRDRLEFNIDGIWVGVNDNRTFEKLAVAGKSPRAAVAYKFPAEEKTTMVKSIINQVGRSGKITPVAVMEPTQIAGSIVSRATLHNWQEVLKKDVRIADTVIVRKAGDIIPEVVSVIKELRPKNSKKNFPPVACPNCQQKLVKQKSDQVDLFCPNNNCKIKTIRRLEHFVSKKGFDIDGLGKKIIAQLFEAGLIKNETDIFNLKESDLESLERFEQKSAQNIIFSIEQSKKISLSKFLFALGIKHIGEITSNQIARLVDNNSNIIEPTKVFNKLSKYDFDDWQKMYDIGPEASQTLFEFFQSKKKRSQFNNFSQLGIKIILPPKIKQTLLGKSFVITGTLEKLTRDEAQNQIRLRGGNVSSAVSKETDFLIAGANPGSKYEKAKKLGVKIIDEKQLDRLWNKECQPDK</sequence>
<feature type="binding site" evidence="14">
    <location>
        <position position="429"/>
    </location>
    <ligand>
        <name>Zn(2+)</name>
        <dbReference type="ChEBI" id="CHEBI:29105"/>
    </ligand>
</feature>
<comment type="caution">
    <text evidence="16">The sequence shown here is derived from an EMBL/GenBank/DDBJ whole genome shotgun (WGS) entry which is preliminary data.</text>
</comment>
<evidence type="ECO:0000256" key="12">
    <source>
        <dbReference type="ARBA" id="ARBA00034005"/>
    </source>
</evidence>
<proteinExistence type="inferred from homology"/>
<dbReference type="InterPro" id="IPR018239">
    <property type="entry name" value="DNA_ligase_AS"/>
</dbReference>
<evidence type="ECO:0000256" key="5">
    <source>
        <dbReference type="ARBA" id="ARBA00022705"/>
    </source>
</evidence>
<comment type="function">
    <text evidence="1 14">DNA ligase that catalyzes the formation of phosphodiester linkages between 5'-phosphoryl and 3'-hydroxyl groups in double-stranded DNA using NAD as a coenzyme and as the energy source for the reaction. It is essential for DNA replication and repair of damaged DNA.</text>
</comment>
<evidence type="ECO:0000256" key="6">
    <source>
        <dbReference type="ARBA" id="ARBA00022723"/>
    </source>
</evidence>
<dbReference type="AlphaFoldDB" id="A0A554LIB2"/>
<keyword evidence="6 14" id="KW-0479">Metal-binding</keyword>
<feature type="domain" description="BRCT" evidence="15">
    <location>
        <begin position="600"/>
        <end position="684"/>
    </location>
</feature>
<dbReference type="InterPro" id="IPR010994">
    <property type="entry name" value="RuvA_2-like"/>
</dbReference>
<dbReference type="InterPro" id="IPR001357">
    <property type="entry name" value="BRCT_dom"/>
</dbReference>
<dbReference type="SUPFAM" id="SSF50249">
    <property type="entry name" value="Nucleic acid-binding proteins"/>
    <property type="match status" value="1"/>
</dbReference>
<gene>
    <name evidence="14" type="primary">ligA</name>
    <name evidence="16" type="ORF">CEN89_604</name>
</gene>
<accession>A0A554LIB2</accession>
<dbReference type="GO" id="GO:0003911">
    <property type="term" value="F:DNA ligase (NAD+) activity"/>
    <property type="evidence" value="ECO:0007669"/>
    <property type="project" value="UniProtKB-UniRule"/>
</dbReference>
<dbReference type="FunFam" id="2.40.50.140:FF:000012">
    <property type="entry name" value="DNA ligase"/>
    <property type="match status" value="1"/>
</dbReference>